<evidence type="ECO:0000256" key="3">
    <source>
        <dbReference type="ARBA" id="ARBA00023125"/>
    </source>
</evidence>
<comment type="similarity">
    <text evidence="2">Belongs to the TALE/IRO homeobox family.</text>
</comment>
<feature type="region of interest" description="Disordered" evidence="7">
    <location>
        <begin position="152"/>
        <end position="180"/>
    </location>
</feature>
<evidence type="ECO:0000256" key="5">
    <source>
        <dbReference type="ARBA" id="ARBA00023242"/>
    </source>
</evidence>
<dbReference type="InterPro" id="IPR017970">
    <property type="entry name" value="Homeobox_CS"/>
</dbReference>
<reference evidence="10" key="1">
    <citation type="submission" date="2025-08" db="UniProtKB">
        <authorList>
            <consortium name="RefSeq"/>
        </authorList>
    </citation>
    <scope>IDENTIFICATION</scope>
    <source>
        <tissue evidence="10">White muscle</tissue>
    </source>
</reference>
<protein>
    <submittedName>
        <fullName evidence="10">Homeobox protein Mohawk-like</fullName>
    </submittedName>
</protein>
<dbReference type="GO" id="GO:0007517">
    <property type="term" value="P:muscle organ development"/>
    <property type="evidence" value="ECO:0007669"/>
    <property type="project" value="TreeGrafter"/>
</dbReference>
<evidence type="ECO:0000256" key="2">
    <source>
        <dbReference type="ARBA" id="ARBA00008446"/>
    </source>
</evidence>
<dbReference type="InterPro" id="IPR008422">
    <property type="entry name" value="KN_HD"/>
</dbReference>
<keyword evidence="9" id="KW-1185">Reference proteome</keyword>
<evidence type="ECO:0000313" key="10">
    <source>
        <dbReference type="RefSeq" id="XP_038819279.1"/>
    </source>
</evidence>
<dbReference type="InterPro" id="IPR009057">
    <property type="entry name" value="Homeodomain-like_sf"/>
</dbReference>
<dbReference type="GO" id="GO:0000981">
    <property type="term" value="F:DNA-binding transcription factor activity, RNA polymerase II-specific"/>
    <property type="evidence" value="ECO:0007669"/>
    <property type="project" value="InterPro"/>
</dbReference>
<evidence type="ECO:0000256" key="6">
    <source>
        <dbReference type="PROSITE-ProRule" id="PRU00108"/>
    </source>
</evidence>
<dbReference type="Gene3D" id="1.10.10.60">
    <property type="entry name" value="Homeodomain-like"/>
    <property type="match status" value="1"/>
</dbReference>
<evidence type="ECO:0000256" key="4">
    <source>
        <dbReference type="ARBA" id="ARBA00023155"/>
    </source>
</evidence>
<dbReference type="GeneID" id="120019941"/>
<dbReference type="GO" id="GO:0048468">
    <property type="term" value="P:cell development"/>
    <property type="evidence" value="ECO:0007669"/>
    <property type="project" value="TreeGrafter"/>
</dbReference>
<comment type="subcellular location">
    <subcellularLocation>
        <location evidence="1 6">Nucleus</location>
    </subcellularLocation>
</comment>
<dbReference type="Proteomes" id="UP000808372">
    <property type="component" value="Chromosome 25"/>
</dbReference>
<dbReference type="PANTHER" id="PTHR11211">
    <property type="entry name" value="IROQUOIS-CLASS HOMEODOMAIN PROTEIN IRX"/>
    <property type="match status" value="1"/>
</dbReference>
<evidence type="ECO:0000256" key="7">
    <source>
        <dbReference type="SAM" id="MobiDB-lite"/>
    </source>
</evidence>
<dbReference type="GO" id="GO:0000978">
    <property type="term" value="F:RNA polymerase II cis-regulatory region sequence-specific DNA binding"/>
    <property type="evidence" value="ECO:0007669"/>
    <property type="project" value="TreeGrafter"/>
</dbReference>
<evidence type="ECO:0000259" key="8">
    <source>
        <dbReference type="PROSITE" id="PS50071"/>
    </source>
</evidence>
<feature type="domain" description="Homeobox" evidence="8">
    <location>
        <begin position="62"/>
        <end position="124"/>
    </location>
</feature>
<dbReference type="GO" id="GO:0005634">
    <property type="term" value="C:nucleus"/>
    <property type="evidence" value="ECO:0007669"/>
    <property type="project" value="UniProtKB-SubCell"/>
</dbReference>
<feature type="DNA-binding region" description="Homeobox" evidence="6">
    <location>
        <begin position="64"/>
        <end position="125"/>
    </location>
</feature>
<dbReference type="PROSITE" id="PS50071">
    <property type="entry name" value="HOMEOBOX_2"/>
    <property type="match status" value="1"/>
</dbReference>
<proteinExistence type="inferred from homology"/>
<dbReference type="Pfam" id="PF05920">
    <property type="entry name" value="Homeobox_KN"/>
    <property type="match status" value="1"/>
</dbReference>
<dbReference type="RefSeq" id="XP_038819279.1">
    <property type="nucleotide sequence ID" value="XM_038963351.1"/>
</dbReference>
<dbReference type="SMART" id="SM00389">
    <property type="entry name" value="HOX"/>
    <property type="match status" value="1"/>
</dbReference>
<dbReference type="KEGG" id="snh:120019941"/>
<dbReference type="PANTHER" id="PTHR11211:SF3">
    <property type="entry name" value="HOMEOBOX PROTEIN MOHAWK"/>
    <property type="match status" value="1"/>
</dbReference>
<dbReference type="PROSITE" id="PS00027">
    <property type="entry name" value="HOMEOBOX_1"/>
    <property type="match status" value="1"/>
</dbReference>
<dbReference type="SUPFAM" id="SSF46689">
    <property type="entry name" value="Homeodomain-like"/>
    <property type="match status" value="1"/>
</dbReference>
<dbReference type="CDD" id="cd00086">
    <property type="entry name" value="homeodomain"/>
    <property type="match status" value="1"/>
</dbReference>
<sequence>MNKIVVKRSNQYKILEEHRSEEERCSVDCLVTDEQHTDLLCQDAIEDDAVVDRSYGSSLGGVKVRYKRQALQDMARPLKQWLYQHRDNPYPTKTEKALLALGSQMTLVQVSNWFANARRRLKNTVRQPDLSWALRIKLYNKYIQGNAERLSISSDDTNSEDDECPLQTPASQSELSRPSLKSVIKLEKRTDPAYSDDYISPPPKYKSSLLKRYLNDTLRHVMATTDDVTKSRRRNHSGSFSSNECDDDLVSPSSSEAETRFVYPMCTLQNSQNKGKSWNDERGQRREVTEWREIHAAMALSNLAQGQSCATGTTSCIIQKSSHISEIKTVNVV</sequence>
<accession>A0A8U0TJQ5</accession>
<keyword evidence="4 6" id="KW-0371">Homeobox</keyword>
<feature type="region of interest" description="Disordered" evidence="7">
    <location>
        <begin position="228"/>
        <end position="251"/>
    </location>
</feature>
<dbReference type="AlphaFoldDB" id="A0A8U0TJQ5"/>
<dbReference type="InterPro" id="IPR001356">
    <property type="entry name" value="HD"/>
</dbReference>
<organism evidence="9 10">
    <name type="scientific">Salvelinus namaycush</name>
    <name type="common">Lake trout</name>
    <name type="synonym">Salmo namaycush</name>
    <dbReference type="NCBI Taxonomy" id="8040"/>
    <lineage>
        <taxon>Eukaryota</taxon>
        <taxon>Metazoa</taxon>
        <taxon>Chordata</taxon>
        <taxon>Craniata</taxon>
        <taxon>Vertebrata</taxon>
        <taxon>Euteleostomi</taxon>
        <taxon>Actinopterygii</taxon>
        <taxon>Neopterygii</taxon>
        <taxon>Teleostei</taxon>
        <taxon>Protacanthopterygii</taxon>
        <taxon>Salmoniformes</taxon>
        <taxon>Salmonidae</taxon>
        <taxon>Salmoninae</taxon>
        <taxon>Salvelinus</taxon>
    </lineage>
</organism>
<name>A0A8U0TJQ5_SALNM</name>
<keyword evidence="3 6" id="KW-0238">DNA-binding</keyword>
<evidence type="ECO:0000313" key="9">
    <source>
        <dbReference type="Proteomes" id="UP000808372"/>
    </source>
</evidence>
<gene>
    <name evidence="10" type="primary">LOC120019941</name>
</gene>
<evidence type="ECO:0000256" key="1">
    <source>
        <dbReference type="ARBA" id="ARBA00004123"/>
    </source>
</evidence>
<keyword evidence="5 6" id="KW-0539">Nucleus</keyword>